<evidence type="ECO:0000313" key="4">
    <source>
        <dbReference type="Proteomes" id="UP000281962"/>
    </source>
</evidence>
<organism evidence="3 4">
    <name type="scientific">Thermoproteota archaeon</name>
    <dbReference type="NCBI Taxonomy" id="2056631"/>
    <lineage>
        <taxon>Archaea</taxon>
        <taxon>Thermoproteota</taxon>
    </lineage>
</organism>
<protein>
    <recommendedName>
        <fullName evidence="2">DUF6754 domain-containing protein</fullName>
    </recommendedName>
</protein>
<evidence type="ECO:0000313" key="3">
    <source>
        <dbReference type="EMBL" id="RLE49500.1"/>
    </source>
</evidence>
<gene>
    <name evidence="3" type="ORF">DRJ21_02355</name>
</gene>
<feature type="non-terminal residue" evidence="3">
    <location>
        <position position="1"/>
    </location>
</feature>
<feature type="domain" description="DUF6754" evidence="2">
    <location>
        <begin position="1"/>
        <end position="211"/>
    </location>
</feature>
<feature type="transmembrane region" description="Helical" evidence="1">
    <location>
        <begin position="191"/>
        <end position="212"/>
    </location>
</feature>
<keyword evidence="1" id="KW-1133">Transmembrane helix</keyword>
<comment type="caution">
    <text evidence="3">The sequence shown here is derived from an EMBL/GenBank/DDBJ whole genome shotgun (WGS) entry which is preliminary data.</text>
</comment>
<accession>A0A497ES09</accession>
<evidence type="ECO:0000259" key="2">
    <source>
        <dbReference type="Pfam" id="PF20539"/>
    </source>
</evidence>
<reference evidence="3 4" key="1">
    <citation type="submission" date="2018-06" db="EMBL/GenBank/DDBJ databases">
        <title>Extensive metabolic versatility and redundancy in microbially diverse, dynamic hydrothermal sediments.</title>
        <authorList>
            <person name="Dombrowski N."/>
            <person name="Teske A."/>
            <person name="Baker B.J."/>
        </authorList>
    </citation>
    <scope>NUCLEOTIDE SEQUENCE [LARGE SCALE GENOMIC DNA]</scope>
    <source>
        <strain evidence="3">B30_G17</strain>
    </source>
</reference>
<sequence length="217" mass="23480">AIDEAIGRATEMGRPVFCSHGIADISSATYGPQTIAGLAVLSYVAQMCARYGTRLIVPVRILSILPIATEIVETAYRIEGKADQFRKEDIVYLSPWQFAYSLAYMSMMEREKAAANIMIGAYWAESLQLAETGYRVGAIQVSGTANTHQIPFFVVATDYCLIGEEIYAAGAYLSKDEILIASIAAQDIGKYIAVALSFLGALLMTGGIDWIVSALRA</sequence>
<proteinExistence type="predicted"/>
<dbReference type="Pfam" id="PF20539">
    <property type="entry name" value="DUF6754"/>
    <property type="match status" value="1"/>
</dbReference>
<keyword evidence="1" id="KW-0812">Transmembrane</keyword>
<dbReference type="InterPro" id="IPR046642">
    <property type="entry name" value="DUF6754"/>
</dbReference>
<keyword evidence="1" id="KW-0472">Membrane</keyword>
<dbReference type="EMBL" id="QMQY01000099">
    <property type="protein sequence ID" value="RLE49500.1"/>
    <property type="molecule type" value="Genomic_DNA"/>
</dbReference>
<evidence type="ECO:0000256" key="1">
    <source>
        <dbReference type="SAM" id="Phobius"/>
    </source>
</evidence>
<dbReference type="AlphaFoldDB" id="A0A497ES09"/>
<name>A0A497ES09_9CREN</name>
<dbReference type="Proteomes" id="UP000281962">
    <property type="component" value="Unassembled WGS sequence"/>
</dbReference>